<dbReference type="AlphaFoldDB" id="A0A5F1ZVN5"/>
<dbReference type="Gene3D" id="3.60.40.10">
    <property type="entry name" value="PPM-type phosphatase domain"/>
    <property type="match status" value="1"/>
</dbReference>
<evidence type="ECO:0000313" key="6">
    <source>
        <dbReference type="Proteomes" id="UP000297273"/>
    </source>
</evidence>
<name>A0A5F1ZVN5_9LEPT</name>
<dbReference type="EMBL" id="RQGC01000002">
    <property type="protein sequence ID" value="TGL42639.1"/>
    <property type="molecule type" value="Genomic_DNA"/>
</dbReference>
<keyword evidence="1" id="KW-0378">Hydrolase</keyword>
<organism evidence="4 7">
    <name type="scientific">Leptospira langatensis</name>
    <dbReference type="NCBI Taxonomy" id="2484983"/>
    <lineage>
        <taxon>Bacteria</taxon>
        <taxon>Pseudomonadati</taxon>
        <taxon>Spirochaetota</taxon>
        <taxon>Spirochaetia</taxon>
        <taxon>Leptospirales</taxon>
        <taxon>Leptospiraceae</taxon>
        <taxon>Leptospira</taxon>
    </lineage>
</organism>
<keyword evidence="2" id="KW-1133">Transmembrane helix</keyword>
<evidence type="ECO:0000259" key="3">
    <source>
        <dbReference type="SMART" id="SM00331"/>
    </source>
</evidence>
<gene>
    <name evidence="4" type="ORF">EHO57_11930</name>
    <name evidence="5" type="ORF">EHQ53_04065</name>
</gene>
<evidence type="ECO:0000313" key="7">
    <source>
        <dbReference type="Proteomes" id="UP000297946"/>
    </source>
</evidence>
<dbReference type="PANTHER" id="PTHR43156">
    <property type="entry name" value="STAGE II SPORULATION PROTEIN E-RELATED"/>
    <property type="match status" value="1"/>
</dbReference>
<dbReference type="InterPro" id="IPR001932">
    <property type="entry name" value="PPM-type_phosphatase-like_dom"/>
</dbReference>
<dbReference type="InterPro" id="IPR036457">
    <property type="entry name" value="PPM-type-like_dom_sf"/>
</dbReference>
<keyword evidence="2" id="KW-0472">Membrane</keyword>
<feature type="transmembrane region" description="Helical" evidence="2">
    <location>
        <begin position="148"/>
        <end position="165"/>
    </location>
</feature>
<evidence type="ECO:0000313" key="4">
    <source>
        <dbReference type="EMBL" id="TGK00003.1"/>
    </source>
</evidence>
<dbReference type="InterPro" id="IPR052016">
    <property type="entry name" value="Bact_Sigma-Reg"/>
</dbReference>
<feature type="transmembrane region" description="Helical" evidence="2">
    <location>
        <begin position="92"/>
        <end position="110"/>
    </location>
</feature>
<dbReference type="Proteomes" id="UP000297946">
    <property type="component" value="Unassembled WGS sequence"/>
</dbReference>
<proteinExistence type="predicted"/>
<dbReference type="Pfam" id="PF07228">
    <property type="entry name" value="SpoIIE"/>
    <property type="match status" value="1"/>
</dbReference>
<evidence type="ECO:0000256" key="2">
    <source>
        <dbReference type="SAM" id="Phobius"/>
    </source>
</evidence>
<comment type="caution">
    <text evidence="4">The sequence shown here is derived from an EMBL/GenBank/DDBJ whole genome shotgun (WGS) entry which is preliminary data.</text>
</comment>
<feature type="transmembrane region" description="Helical" evidence="2">
    <location>
        <begin position="177"/>
        <end position="200"/>
    </location>
</feature>
<dbReference type="SUPFAM" id="SSF81606">
    <property type="entry name" value="PP2C-like"/>
    <property type="match status" value="1"/>
</dbReference>
<dbReference type="RefSeq" id="WP_135643397.1">
    <property type="nucleotide sequence ID" value="NZ_RQER01000007.1"/>
</dbReference>
<keyword evidence="6" id="KW-1185">Reference proteome</keyword>
<protein>
    <submittedName>
        <fullName evidence="4">Serine/threonine-protein phosphatase</fullName>
    </submittedName>
</protein>
<sequence>MNQSGKKATGILNPLAFLEREFNYREVSAWKDFVRIDQSFIRLAFVLHFLVYFLLLIPEIRDSPRGGIYFGFILSLNILSLVLSFQRKYLPAVIHGTNVTITFLIMMVLNESFYSFDDLHSLQLYNNYFLLVGFLVLFQMFRLKVKGCLLTAFYSIVLHLGFTYFKLKDGPIPGFPLVLLVPDAVYLIMSLIGITIVVIVRRLVHISSELDSDYRFLQHELQIARKVQETLFPEDISIKGFKYEIYRSTPNEIGGDFYDFIQLREGNTGVFLTDIAGHGIASALVASFIKIMVATMPYRLKLHPVRLLEYLDETLLRQFKSHHASAVYIFFDFISKEIHFANGGHPYLMHSQNGNEFREIETTGSILGFGIKRPIAELVSLPILSGERLFLYTDGLIENRNPQGKQLGSEGLLEILNRNSRISDLKQFKDAIQMELFAFFGDAEFEDDTLFLIIEME</sequence>
<reference evidence="5" key="1">
    <citation type="submission" date="2018-10" db="EMBL/GenBank/DDBJ databases">
        <authorList>
            <person name="Vincent A.T."/>
            <person name="Schiettekatte O."/>
            <person name="Bourhy P."/>
            <person name="Veyrier F.J."/>
            <person name="Picardeau M."/>
        </authorList>
    </citation>
    <scope>NUCLEOTIDE SEQUENCE</scope>
    <source>
        <strain evidence="5">201702690</strain>
    </source>
</reference>
<keyword evidence="2" id="KW-0812">Transmembrane</keyword>
<feature type="transmembrane region" description="Helical" evidence="2">
    <location>
        <begin position="66"/>
        <end position="85"/>
    </location>
</feature>
<dbReference type="SMART" id="SM00331">
    <property type="entry name" value="PP2C_SIG"/>
    <property type="match status" value="1"/>
</dbReference>
<accession>A0A5F1ZVN5</accession>
<feature type="domain" description="PPM-type phosphatase" evidence="3">
    <location>
        <begin position="238"/>
        <end position="456"/>
    </location>
</feature>
<feature type="transmembrane region" description="Helical" evidence="2">
    <location>
        <begin position="122"/>
        <end position="141"/>
    </location>
</feature>
<evidence type="ECO:0000313" key="5">
    <source>
        <dbReference type="EMBL" id="TGL42639.1"/>
    </source>
</evidence>
<dbReference type="PANTHER" id="PTHR43156:SF2">
    <property type="entry name" value="STAGE II SPORULATION PROTEIN E"/>
    <property type="match status" value="1"/>
</dbReference>
<evidence type="ECO:0000256" key="1">
    <source>
        <dbReference type="ARBA" id="ARBA00022801"/>
    </source>
</evidence>
<feature type="transmembrane region" description="Helical" evidence="2">
    <location>
        <begin position="40"/>
        <end position="60"/>
    </location>
</feature>
<reference evidence="6 7" key="2">
    <citation type="journal article" date="2019" name="PLoS Negl. Trop. Dis.">
        <title>Revisiting the worldwide diversity of Leptospira species in the environment.</title>
        <authorList>
            <person name="Vincent A.T."/>
            <person name="Schiettekatte O."/>
            <person name="Bourhy P."/>
            <person name="Veyrier F.J."/>
            <person name="Picardeau M."/>
        </authorList>
    </citation>
    <scope>NUCLEOTIDE SEQUENCE [LARGE SCALE GENOMIC DNA]</scope>
    <source>
        <strain evidence="6">201702690</strain>
        <strain evidence="4 7">SSW18</strain>
    </source>
</reference>
<dbReference type="EMBL" id="RQER01000007">
    <property type="protein sequence ID" value="TGK00003.1"/>
    <property type="molecule type" value="Genomic_DNA"/>
</dbReference>
<dbReference type="Proteomes" id="UP000297273">
    <property type="component" value="Unassembled WGS sequence"/>
</dbReference>
<dbReference type="OrthoDB" id="341868at2"/>
<dbReference type="GO" id="GO:0016791">
    <property type="term" value="F:phosphatase activity"/>
    <property type="evidence" value="ECO:0007669"/>
    <property type="project" value="TreeGrafter"/>
</dbReference>